<protein>
    <recommendedName>
        <fullName evidence="1">Recombinase zinc beta ribbon domain-containing protein</fullName>
    </recommendedName>
</protein>
<dbReference type="InterPro" id="IPR025827">
    <property type="entry name" value="Zn_ribbon_recom_dom"/>
</dbReference>
<comment type="caution">
    <text evidence="2">The sequence shown here is derived from an EMBL/GenBank/DDBJ whole genome shotgun (WGS) entry which is preliminary data.</text>
</comment>
<dbReference type="EMBL" id="PCXP01000009">
    <property type="protein sequence ID" value="PIR42001.1"/>
    <property type="molecule type" value="Genomic_DNA"/>
</dbReference>
<evidence type="ECO:0000313" key="2">
    <source>
        <dbReference type="EMBL" id="PIR42001.1"/>
    </source>
</evidence>
<evidence type="ECO:0000313" key="3">
    <source>
        <dbReference type="Proteomes" id="UP000230208"/>
    </source>
</evidence>
<dbReference type="Proteomes" id="UP000230208">
    <property type="component" value="Unassembled WGS sequence"/>
</dbReference>
<accession>A0A2H0R648</accession>
<sequence length="137" mass="15709">MRCGHCGAGVTAQEKHKPLKSGGEAVYIYYGCTRSKDINCPVTYILEEELILQLIGLIDKMTLDELGLRNHLKEDIERHQKFGAMLGIERQEFQLRDFDIKNYAKHVLKSGATDEKRQILSHLKNRIVLKDKVISIE</sequence>
<dbReference type="Pfam" id="PF13408">
    <property type="entry name" value="Zn_ribbon_recom"/>
    <property type="match status" value="1"/>
</dbReference>
<name>A0A2H0R648_9BACT</name>
<feature type="domain" description="Recombinase zinc beta ribbon" evidence="1">
    <location>
        <begin position="1"/>
        <end position="50"/>
    </location>
</feature>
<gene>
    <name evidence="2" type="ORF">COV30_00595</name>
</gene>
<organism evidence="2 3">
    <name type="scientific">Candidatus Yanofskybacteria bacterium CG10_big_fil_rev_8_21_14_0_10_37_15</name>
    <dbReference type="NCBI Taxonomy" id="1975097"/>
    <lineage>
        <taxon>Bacteria</taxon>
        <taxon>Candidatus Yanofskyibacteriota</taxon>
    </lineage>
</organism>
<reference evidence="2 3" key="1">
    <citation type="submission" date="2017-09" db="EMBL/GenBank/DDBJ databases">
        <title>Depth-based differentiation of microbial function through sediment-hosted aquifers and enrichment of novel symbionts in the deep terrestrial subsurface.</title>
        <authorList>
            <person name="Probst A.J."/>
            <person name="Ladd B."/>
            <person name="Jarett J.K."/>
            <person name="Geller-Mcgrath D.E."/>
            <person name="Sieber C.M."/>
            <person name="Emerson J.B."/>
            <person name="Anantharaman K."/>
            <person name="Thomas B.C."/>
            <person name="Malmstrom R."/>
            <person name="Stieglmeier M."/>
            <person name="Klingl A."/>
            <person name="Woyke T."/>
            <person name="Ryan C.M."/>
            <person name="Banfield J.F."/>
        </authorList>
    </citation>
    <scope>NUCLEOTIDE SEQUENCE [LARGE SCALE GENOMIC DNA]</scope>
    <source>
        <strain evidence="2">CG10_big_fil_rev_8_21_14_0_10_37_15</strain>
    </source>
</reference>
<proteinExistence type="predicted"/>
<evidence type="ECO:0000259" key="1">
    <source>
        <dbReference type="Pfam" id="PF13408"/>
    </source>
</evidence>
<dbReference type="AlphaFoldDB" id="A0A2H0R648"/>